<keyword evidence="4" id="KW-1185">Reference proteome</keyword>
<evidence type="ECO:0000313" key="3">
    <source>
        <dbReference type="EMBL" id="NMH89364.1"/>
    </source>
</evidence>
<accession>A0ABX1S3N2</accession>
<evidence type="ECO:0000259" key="2">
    <source>
        <dbReference type="Pfam" id="PF08327"/>
    </source>
</evidence>
<evidence type="ECO:0000313" key="4">
    <source>
        <dbReference type="Proteomes" id="UP000746690"/>
    </source>
</evidence>
<dbReference type="Proteomes" id="UP000746690">
    <property type="component" value="Unassembled WGS sequence"/>
</dbReference>
<comment type="caution">
    <text evidence="3">The sequence shown here is derived from an EMBL/GenBank/DDBJ whole genome shotgun (WGS) entry which is preliminary data.</text>
</comment>
<dbReference type="SUPFAM" id="SSF55961">
    <property type="entry name" value="Bet v1-like"/>
    <property type="match status" value="1"/>
</dbReference>
<reference evidence="3 4" key="1">
    <citation type="submission" date="2020-04" db="EMBL/GenBank/DDBJ databases">
        <title>A Flavivirga sp. nov.</title>
        <authorList>
            <person name="Sun X."/>
        </authorList>
    </citation>
    <scope>NUCLEOTIDE SEQUENCE [LARGE SCALE GENOMIC DNA]</scope>
    <source>
        <strain evidence="3 4">Y03</strain>
    </source>
</reference>
<protein>
    <submittedName>
        <fullName evidence="3">Activator of HSP90 ATPase</fullName>
    </submittedName>
</protein>
<dbReference type="InterPro" id="IPR013538">
    <property type="entry name" value="ASHA1/2-like_C"/>
</dbReference>
<dbReference type="RefSeq" id="WP_169676273.1">
    <property type="nucleotide sequence ID" value="NZ_JABBHF010000011.1"/>
</dbReference>
<dbReference type="Pfam" id="PF08327">
    <property type="entry name" value="AHSA1"/>
    <property type="match status" value="1"/>
</dbReference>
<organism evidence="3 4">
    <name type="scientific">Flavivirga algicola</name>
    <dbReference type="NCBI Taxonomy" id="2729136"/>
    <lineage>
        <taxon>Bacteria</taxon>
        <taxon>Pseudomonadati</taxon>
        <taxon>Bacteroidota</taxon>
        <taxon>Flavobacteriia</taxon>
        <taxon>Flavobacteriales</taxon>
        <taxon>Flavobacteriaceae</taxon>
        <taxon>Flavivirga</taxon>
    </lineage>
</organism>
<gene>
    <name evidence="3" type="ORF">HHX25_17770</name>
</gene>
<dbReference type="Gene3D" id="3.30.530.20">
    <property type="match status" value="1"/>
</dbReference>
<proteinExistence type="inferred from homology"/>
<sequence length="142" mass="16499">MYSITKSITIDTTKEKLWKALVTPEIIEQYLMGAQVSSDWKVGSKIEYRGEFNGIPFCDEGTIDLLDIEKEYKYSYWSANHGTIKSKENFVSISYKIENKKTHVNLVVNQTNYKSKKIADGMNQIWDFILDNLKKVLETKNE</sequence>
<comment type="similarity">
    <text evidence="1">Belongs to the AHA1 family.</text>
</comment>
<dbReference type="EMBL" id="JABBHF010000011">
    <property type="protein sequence ID" value="NMH89364.1"/>
    <property type="molecule type" value="Genomic_DNA"/>
</dbReference>
<dbReference type="InterPro" id="IPR023393">
    <property type="entry name" value="START-like_dom_sf"/>
</dbReference>
<feature type="domain" description="Activator of Hsp90 ATPase homologue 1/2-like C-terminal" evidence="2">
    <location>
        <begin position="11"/>
        <end position="138"/>
    </location>
</feature>
<evidence type="ECO:0000256" key="1">
    <source>
        <dbReference type="ARBA" id="ARBA00006817"/>
    </source>
</evidence>
<name>A0ABX1S3N2_9FLAO</name>